<keyword evidence="3" id="KW-1185">Reference proteome</keyword>
<evidence type="ECO:0000259" key="1">
    <source>
        <dbReference type="PROSITE" id="PS50093"/>
    </source>
</evidence>
<evidence type="ECO:0000313" key="2">
    <source>
        <dbReference type="EMBL" id="OOH93237.1"/>
    </source>
</evidence>
<evidence type="ECO:0000313" key="3">
    <source>
        <dbReference type="Proteomes" id="UP000188947"/>
    </source>
</evidence>
<reference evidence="2 3" key="1">
    <citation type="submission" date="2016-11" db="EMBL/GenBank/DDBJ databases">
        <title>Genome sequence and comparative genomic analysis of clinical strain Elizabethkingia meningoseptica 61421 PRCM.</title>
        <authorList>
            <person name="Wang M."/>
            <person name="Hu S."/>
            <person name="Cao L."/>
            <person name="Jiang T."/>
            <person name="Zhou Y."/>
            <person name="Ming D."/>
        </authorList>
    </citation>
    <scope>NUCLEOTIDE SEQUENCE [LARGE SCALE GENOMIC DNA]</scope>
    <source>
        <strain evidence="2 3">61421 PRCM</strain>
    </source>
</reference>
<dbReference type="InterPro" id="IPR000601">
    <property type="entry name" value="PKD_dom"/>
</dbReference>
<dbReference type="Proteomes" id="UP000188947">
    <property type="component" value="Unassembled WGS sequence"/>
</dbReference>
<dbReference type="InterPro" id="IPR035986">
    <property type="entry name" value="PKD_dom_sf"/>
</dbReference>
<feature type="domain" description="PKD" evidence="1">
    <location>
        <begin position="136"/>
        <end position="173"/>
    </location>
</feature>
<comment type="caution">
    <text evidence="2">The sequence shown here is derived from an EMBL/GenBank/DDBJ whole genome shotgun (WGS) entry which is preliminary data.</text>
</comment>
<gene>
    <name evidence="2" type="ORF">BMF97_17380</name>
</gene>
<dbReference type="RefSeq" id="WP_069215220.1">
    <property type="nucleotide sequence ID" value="NZ_CP016378.1"/>
</dbReference>
<dbReference type="EMBL" id="MPOG01000019">
    <property type="protein sequence ID" value="OOH93237.1"/>
    <property type="molecule type" value="Genomic_DNA"/>
</dbReference>
<dbReference type="AlphaFoldDB" id="A0A1V3TW45"/>
<organism evidence="2 3">
    <name type="scientific">Elizabethkingia meningoseptica</name>
    <name type="common">Chryseobacterium meningosepticum</name>
    <dbReference type="NCBI Taxonomy" id="238"/>
    <lineage>
        <taxon>Bacteria</taxon>
        <taxon>Pseudomonadati</taxon>
        <taxon>Bacteroidota</taxon>
        <taxon>Flavobacteriia</taxon>
        <taxon>Flavobacteriales</taxon>
        <taxon>Weeksellaceae</taxon>
        <taxon>Elizabethkingia</taxon>
    </lineage>
</organism>
<protein>
    <recommendedName>
        <fullName evidence="1">PKD domain-containing protein</fullName>
    </recommendedName>
</protein>
<dbReference type="OrthoDB" id="6315383at2"/>
<dbReference type="PROSITE" id="PS50093">
    <property type="entry name" value="PKD"/>
    <property type="match status" value="1"/>
</dbReference>
<accession>A0A1V3TW45</accession>
<sequence length="584" mass="64455">MTSKTELKSYFENGDIPNQEQFWAWMDSYWHKEEAIDSAAMEYTNALPTVFKVGGVPAGTTFDKMPIKEVLNYIFYGKVDLTTTEIKFKIRTTQPNERVPIAMLRTAAEVAQAKVNYGDGKEEMIVVPTYNGSESWTDGDGNTHYVDTGNTFYHVYETAGDYDITINAEANVSYARFCEGLNKSSQGYFEPMVNNYIVEISKFKSDSLTNLDYTFAGLSHANVTADFKLETPEITTMYSSFYGFGEGREFEAFPADMLSQITKPTGLVGTFFRAGLKKILPGFLDSFFNLETVFECFKNSKLGKWHYSGVEAWVYTGQAVEGTNDFIPVSLFWKNPKLKDISHCFNYIGEGQFGNVNSGYLAFHIIRRELFWNGKSVGNTSGTIENAFYAFAKNNRVLCEPNLLKHAPNMKHLGGIFTQTNQIQHNVGWATMIPVAASETEVYQFSESGGNYTATPVAGKGLTYDLRAMFPASSYPNILTLNGAFTAAATGGNMGFQHAVDCTPSGIAAKLDLSMSGADFLAKFPNAKAGSVDGYAQQMLGQSGGSVADKADGRNGVFFMLDQDNRISDKATVPALVFNNAIPY</sequence>
<dbReference type="Pfam" id="PF00801">
    <property type="entry name" value="PKD"/>
    <property type="match status" value="1"/>
</dbReference>
<proteinExistence type="predicted"/>
<name>A0A1V3TW45_ELIME</name>
<dbReference type="SUPFAM" id="SSF49299">
    <property type="entry name" value="PKD domain"/>
    <property type="match status" value="1"/>
</dbReference>